<dbReference type="InterPro" id="IPR038594">
    <property type="entry name" value="SepF-like_sf"/>
</dbReference>
<dbReference type="GO" id="GO:0000917">
    <property type="term" value="P:division septum assembly"/>
    <property type="evidence" value="ECO:0007669"/>
    <property type="project" value="UniProtKB-KW"/>
</dbReference>
<keyword evidence="3 5" id="KW-0131">Cell cycle</keyword>
<comment type="subcellular location">
    <subcellularLocation>
        <location evidence="5">Cytoplasm</location>
    </subcellularLocation>
    <text evidence="5">Localizes to the division site, in a FtsZ-dependent manner.</text>
</comment>
<dbReference type="Pfam" id="PF04472">
    <property type="entry name" value="SepF"/>
    <property type="match status" value="1"/>
</dbReference>
<evidence type="ECO:0000256" key="1">
    <source>
        <dbReference type="ARBA" id="ARBA00022618"/>
    </source>
</evidence>
<name>A0A212LQD0_9FIRM</name>
<dbReference type="RefSeq" id="WP_075755785.1">
    <property type="nucleotide sequence ID" value="NZ_LT608335.1"/>
</dbReference>
<comment type="function">
    <text evidence="4 5">Cell division protein that is part of the divisome complex and is recruited early to the Z-ring. Probably stimulates Z-ring formation, perhaps through the cross-linking of FtsZ protofilaments. Its function overlaps with FtsA.</text>
</comment>
<evidence type="ECO:0000256" key="5">
    <source>
        <dbReference type="HAMAP-Rule" id="MF_01197"/>
    </source>
</evidence>
<dbReference type="GO" id="GO:0043093">
    <property type="term" value="P:FtsZ-dependent cytokinesis"/>
    <property type="evidence" value="ECO:0007669"/>
    <property type="project" value="UniProtKB-UniRule"/>
</dbReference>
<dbReference type="GO" id="GO:0005737">
    <property type="term" value="C:cytoplasm"/>
    <property type="evidence" value="ECO:0007669"/>
    <property type="project" value="UniProtKB-SubCell"/>
</dbReference>
<organism evidence="6">
    <name type="scientific">uncultured Sporomusa sp</name>
    <dbReference type="NCBI Taxonomy" id="307249"/>
    <lineage>
        <taxon>Bacteria</taxon>
        <taxon>Bacillati</taxon>
        <taxon>Bacillota</taxon>
        <taxon>Negativicutes</taxon>
        <taxon>Selenomonadales</taxon>
        <taxon>Sporomusaceae</taxon>
        <taxon>Sporomusa</taxon>
        <taxon>environmental samples</taxon>
    </lineage>
</organism>
<keyword evidence="2 5" id="KW-0717">Septation</keyword>
<reference evidence="6" key="1">
    <citation type="submission" date="2016-08" db="EMBL/GenBank/DDBJ databases">
        <authorList>
            <person name="Seilhamer J.J."/>
        </authorList>
    </citation>
    <scope>NUCLEOTIDE SEQUENCE</scope>
    <source>
        <strain evidence="6">86</strain>
    </source>
</reference>
<accession>A0A212LQD0</accession>
<evidence type="ECO:0000313" key="6">
    <source>
        <dbReference type="EMBL" id="SCM79805.1"/>
    </source>
</evidence>
<evidence type="ECO:0000256" key="3">
    <source>
        <dbReference type="ARBA" id="ARBA00023306"/>
    </source>
</evidence>
<sequence length="147" mass="16438">MALGLIDKLTNFLIPLEEETAAPGKSEVSAGAKEMAVQETERRPKLKVHTQQPGQLKLYVDLPTSFDDVQAYADYLKTNIAVVVNYQQVDAATQQRMSDFLNGVCYVLGGCVQRVSDRVILYAYANIEVDKKIFAYSVPTYVRVKNE</sequence>
<keyword evidence="5" id="KW-0963">Cytoplasm</keyword>
<comment type="similarity">
    <text evidence="5">Belongs to the SepF family.</text>
</comment>
<evidence type="ECO:0000256" key="2">
    <source>
        <dbReference type="ARBA" id="ARBA00023210"/>
    </source>
</evidence>
<gene>
    <name evidence="5 6" type="primary">sepF</name>
    <name evidence="6" type="ORF">KL86SPO_30102</name>
</gene>
<dbReference type="PANTHER" id="PTHR35798:SF1">
    <property type="entry name" value="CELL DIVISION PROTEIN SEPF"/>
    <property type="match status" value="1"/>
</dbReference>
<dbReference type="InterPro" id="IPR007561">
    <property type="entry name" value="Cell_div_SepF/SepF-rel"/>
</dbReference>
<evidence type="ECO:0000256" key="4">
    <source>
        <dbReference type="ARBA" id="ARBA00044936"/>
    </source>
</evidence>
<proteinExistence type="inferred from homology"/>
<dbReference type="HAMAP" id="MF_01197">
    <property type="entry name" value="SepF"/>
    <property type="match status" value="1"/>
</dbReference>
<dbReference type="AlphaFoldDB" id="A0A212LQD0"/>
<protein>
    <recommendedName>
        <fullName evidence="5">Cell division protein SepF</fullName>
    </recommendedName>
</protein>
<dbReference type="Gene3D" id="3.30.110.150">
    <property type="entry name" value="SepF-like protein"/>
    <property type="match status" value="1"/>
</dbReference>
<comment type="subunit">
    <text evidence="5">Homodimer. Interacts with FtsZ.</text>
</comment>
<dbReference type="EMBL" id="FMJE01000003">
    <property type="protein sequence ID" value="SCM79805.1"/>
    <property type="molecule type" value="Genomic_DNA"/>
</dbReference>
<dbReference type="InterPro" id="IPR023052">
    <property type="entry name" value="Cell_div_SepF"/>
</dbReference>
<keyword evidence="1 5" id="KW-0132">Cell division</keyword>
<dbReference type="PANTHER" id="PTHR35798">
    <property type="entry name" value="CELL DIVISION PROTEIN SEPF"/>
    <property type="match status" value="1"/>
</dbReference>